<evidence type="ECO:0000313" key="2">
    <source>
        <dbReference type="EMBL" id="KAL0308005.1"/>
    </source>
</evidence>
<evidence type="ECO:0000256" key="1">
    <source>
        <dbReference type="SAM" id="MobiDB-lite"/>
    </source>
</evidence>
<name>A0AAW2KPS7_9LAMI</name>
<organism evidence="2">
    <name type="scientific">Sesamum angustifolium</name>
    <dbReference type="NCBI Taxonomy" id="2727405"/>
    <lineage>
        <taxon>Eukaryota</taxon>
        <taxon>Viridiplantae</taxon>
        <taxon>Streptophyta</taxon>
        <taxon>Embryophyta</taxon>
        <taxon>Tracheophyta</taxon>
        <taxon>Spermatophyta</taxon>
        <taxon>Magnoliopsida</taxon>
        <taxon>eudicotyledons</taxon>
        <taxon>Gunneridae</taxon>
        <taxon>Pentapetalae</taxon>
        <taxon>asterids</taxon>
        <taxon>lamiids</taxon>
        <taxon>Lamiales</taxon>
        <taxon>Pedaliaceae</taxon>
        <taxon>Sesamum</taxon>
    </lineage>
</organism>
<dbReference type="AlphaFoldDB" id="A0AAW2KPS7"/>
<reference evidence="2" key="2">
    <citation type="journal article" date="2024" name="Plant">
        <title>Genomic evolution and insights into agronomic trait innovations of Sesamum species.</title>
        <authorList>
            <person name="Miao H."/>
            <person name="Wang L."/>
            <person name="Qu L."/>
            <person name="Liu H."/>
            <person name="Sun Y."/>
            <person name="Le M."/>
            <person name="Wang Q."/>
            <person name="Wei S."/>
            <person name="Zheng Y."/>
            <person name="Lin W."/>
            <person name="Duan Y."/>
            <person name="Cao H."/>
            <person name="Xiong S."/>
            <person name="Wang X."/>
            <person name="Wei L."/>
            <person name="Li C."/>
            <person name="Ma Q."/>
            <person name="Ju M."/>
            <person name="Zhao R."/>
            <person name="Li G."/>
            <person name="Mu C."/>
            <person name="Tian Q."/>
            <person name="Mei H."/>
            <person name="Zhang T."/>
            <person name="Gao T."/>
            <person name="Zhang H."/>
        </authorList>
    </citation>
    <scope>NUCLEOTIDE SEQUENCE</scope>
    <source>
        <strain evidence="2">G01</strain>
    </source>
</reference>
<accession>A0AAW2KPS7</accession>
<protein>
    <submittedName>
        <fullName evidence="2">Uncharacterized protein</fullName>
    </submittedName>
</protein>
<gene>
    <name evidence="2" type="ORF">Sangu_2999200</name>
</gene>
<feature type="compositionally biased region" description="Polar residues" evidence="1">
    <location>
        <begin position="80"/>
        <end position="90"/>
    </location>
</feature>
<feature type="non-terminal residue" evidence="2">
    <location>
        <position position="1"/>
    </location>
</feature>
<comment type="caution">
    <text evidence="2">The sequence shown here is derived from an EMBL/GenBank/DDBJ whole genome shotgun (WGS) entry which is preliminary data.</text>
</comment>
<proteinExistence type="predicted"/>
<reference evidence="2" key="1">
    <citation type="submission" date="2020-06" db="EMBL/GenBank/DDBJ databases">
        <authorList>
            <person name="Li T."/>
            <person name="Hu X."/>
            <person name="Zhang T."/>
            <person name="Song X."/>
            <person name="Zhang H."/>
            <person name="Dai N."/>
            <person name="Sheng W."/>
            <person name="Hou X."/>
            <person name="Wei L."/>
        </authorList>
    </citation>
    <scope>NUCLEOTIDE SEQUENCE</scope>
    <source>
        <strain evidence="2">G01</strain>
        <tissue evidence="2">Leaf</tissue>
    </source>
</reference>
<feature type="region of interest" description="Disordered" evidence="1">
    <location>
        <begin position="55"/>
        <end position="90"/>
    </location>
</feature>
<sequence>FAPTYHDYVLYNPSESDDGAKKYRARTFVPIGPEMDTVRRNKNIFGSKLEDIQLSSLSSSGGSTPQNSVPVENTAKPEAMSSSLLMDPSNSISTPYDLSLVDIDMSNYPAKVPAANEGGTR</sequence>
<dbReference type="EMBL" id="JACGWK010000041">
    <property type="protein sequence ID" value="KAL0308005.1"/>
    <property type="molecule type" value="Genomic_DNA"/>
</dbReference>